<dbReference type="AlphaFoldDB" id="A0A0G1NDD6"/>
<keyword evidence="1" id="KW-0472">Membrane</keyword>
<keyword evidence="1" id="KW-1133">Transmembrane helix</keyword>
<reference evidence="2 3" key="1">
    <citation type="journal article" date="2015" name="Nature">
        <title>rRNA introns, odd ribosomes, and small enigmatic genomes across a large radiation of phyla.</title>
        <authorList>
            <person name="Brown C.T."/>
            <person name="Hug L.A."/>
            <person name="Thomas B.C."/>
            <person name="Sharon I."/>
            <person name="Castelle C.J."/>
            <person name="Singh A."/>
            <person name="Wilkins M.J."/>
            <person name="Williams K.H."/>
            <person name="Banfield J.F."/>
        </authorList>
    </citation>
    <scope>NUCLEOTIDE SEQUENCE [LARGE SCALE GENOMIC DNA]</scope>
</reference>
<sequence>MLYKIFGYFVTTLVLIGLIGMVIFGVVLMEHSMMYHGNCVASTITGSPCPDSRIGIFFHHIAAMQMFIISFPPVFSSLLLFTILFSLAVSAFYAYLARPLAYFRITRRELSKPFSRYKFNHWLALHENSPTLI</sequence>
<gene>
    <name evidence="2" type="ORF">UW92_C0018G0007</name>
</gene>
<dbReference type="Proteomes" id="UP000033966">
    <property type="component" value="Unassembled WGS sequence"/>
</dbReference>
<feature type="transmembrane region" description="Helical" evidence="1">
    <location>
        <begin position="6"/>
        <end position="28"/>
    </location>
</feature>
<feature type="transmembrane region" description="Helical" evidence="1">
    <location>
        <begin position="78"/>
        <end position="97"/>
    </location>
</feature>
<evidence type="ECO:0000313" key="3">
    <source>
        <dbReference type="Proteomes" id="UP000033966"/>
    </source>
</evidence>
<dbReference type="EMBL" id="LCKF01000018">
    <property type="protein sequence ID" value="KKT91107.1"/>
    <property type="molecule type" value="Genomic_DNA"/>
</dbReference>
<name>A0A0G1NDD6_9BACT</name>
<proteinExistence type="predicted"/>
<evidence type="ECO:0000256" key="1">
    <source>
        <dbReference type="SAM" id="Phobius"/>
    </source>
</evidence>
<accession>A0A0G1NDD6</accession>
<organism evidence="2 3">
    <name type="scientific">Candidatus Jorgensenbacteria bacterium GW2011_GWA2_45_13</name>
    <dbReference type="NCBI Taxonomy" id="1618662"/>
    <lineage>
        <taxon>Bacteria</taxon>
        <taxon>Candidatus Joergenseniibacteriota</taxon>
    </lineage>
</organism>
<comment type="caution">
    <text evidence="2">The sequence shown here is derived from an EMBL/GenBank/DDBJ whole genome shotgun (WGS) entry which is preliminary data.</text>
</comment>
<keyword evidence="1" id="KW-0812">Transmembrane</keyword>
<protein>
    <submittedName>
        <fullName evidence="2">Uncharacterized protein</fullName>
    </submittedName>
</protein>
<evidence type="ECO:0000313" key="2">
    <source>
        <dbReference type="EMBL" id="KKT91107.1"/>
    </source>
</evidence>